<keyword evidence="1" id="KW-0732">Signal</keyword>
<dbReference type="STRING" id="279360.MB14_05095"/>
<sequence>MIMNRNILYVCCILLLSFSGVSKAQSSSYPQIQKLLNQTKGQRLIKDMFENESLVSQSITVNSFTIVKKDKDLGQLETRYYDVPWEDKFRVGCADVKHNKKLIECDFYFEKDFKYTLKWLNDNDEATEHKTSIISVYLIKKDKNRDEFFDQIRPFRSN</sequence>
<reference evidence="2" key="1">
    <citation type="submission" date="2016-01" db="EMBL/GenBank/DDBJ databases">
        <title>Genome sequencing of Roseivirga ehrenbergii KMM 6017.</title>
        <authorList>
            <person name="Selvaratnam C."/>
            <person name="Thevarajoo S."/>
            <person name="Goh K.M."/>
            <person name="Ee R."/>
            <person name="Chan K.-G."/>
            <person name="Chong C.S."/>
        </authorList>
    </citation>
    <scope>NUCLEOTIDE SEQUENCE [LARGE SCALE GENOMIC DNA]</scope>
    <source>
        <strain evidence="2">KMM 6017</strain>
    </source>
</reference>
<evidence type="ECO:0000313" key="2">
    <source>
        <dbReference type="EMBL" id="KYG74588.1"/>
    </source>
</evidence>
<proteinExistence type="predicted"/>
<dbReference type="AlphaFoldDB" id="A0A150X7A1"/>
<name>A0A150X7A1_ROSEK</name>
<dbReference type="Proteomes" id="UP000075583">
    <property type="component" value="Unassembled WGS sequence"/>
</dbReference>
<evidence type="ECO:0000256" key="1">
    <source>
        <dbReference type="SAM" id="SignalP"/>
    </source>
</evidence>
<comment type="caution">
    <text evidence="2">The sequence shown here is derived from an EMBL/GenBank/DDBJ whole genome shotgun (WGS) entry which is preliminary data.</text>
</comment>
<evidence type="ECO:0008006" key="4">
    <source>
        <dbReference type="Google" id="ProtNLM"/>
    </source>
</evidence>
<accession>A0A150X7A1</accession>
<keyword evidence="3" id="KW-1185">Reference proteome</keyword>
<feature type="signal peptide" evidence="1">
    <location>
        <begin position="1"/>
        <end position="24"/>
    </location>
</feature>
<dbReference type="EMBL" id="LQZQ01000045">
    <property type="protein sequence ID" value="KYG74588.1"/>
    <property type="molecule type" value="Genomic_DNA"/>
</dbReference>
<gene>
    <name evidence="2" type="ORF">MB14_05095</name>
</gene>
<protein>
    <recommendedName>
        <fullName evidence="4">DUF4468 domain-containing protein</fullName>
    </recommendedName>
</protein>
<organism evidence="2 3">
    <name type="scientific">Roseivirga ehrenbergii (strain DSM 102268 / JCM 13514 / KCTC 12282 / NCIMB 14502 / KMM 6017)</name>
    <dbReference type="NCBI Taxonomy" id="279360"/>
    <lineage>
        <taxon>Bacteria</taxon>
        <taxon>Pseudomonadati</taxon>
        <taxon>Bacteroidota</taxon>
        <taxon>Cytophagia</taxon>
        <taxon>Cytophagales</taxon>
        <taxon>Roseivirgaceae</taxon>
        <taxon>Roseivirga</taxon>
    </lineage>
</organism>
<evidence type="ECO:0000313" key="3">
    <source>
        <dbReference type="Proteomes" id="UP000075583"/>
    </source>
</evidence>
<feature type="chain" id="PRO_5007574317" description="DUF4468 domain-containing protein" evidence="1">
    <location>
        <begin position="25"/>
        <end position="158"/>
    </location>
</feature>